<dbReference type="RefSeq" id="WP_338599336.1">
    <property type="nucleotide sequence ID" value="NZ_CP146016.1"/>
</dbReference>
<keyword evidence="11 19" id="KW-0460">Magnesium</keyword>
<evidence type="ECO:0000256" key="14">
    <source>
        <dbReference type="ARBA" id="ARBA00025228"/>
    </source>
</evidence>
<comment type="function">
    <text evidence="14 19">Joins adenosylcobinamide-GDP and alpha-ribazole to generate adenosylcobalamin (Ado-cobalamin). Also synthesizes adenosylcobalamin 5'-phosphate from adenosylcobinamide-GDP and alpha-ribazole 5'-phosphate.</text>
</comment>
<evidence type="ECO:0000256" key="16">
    <source>
        <dbReference type="ARBA" id="ARBA00032853"/>
    </source>
</evidence>
<feature type="transmembrane region" description="Helical" evidence="19">
    <location>
        <begin position="106"/>
        <end position="128"/>
    </location>
</feature>
<comment type="pathway">
    <text evidence="3 19">Cofactor biosynthesis; adenosylcobalamin biosynthesis; adenosylcobalamin from cob(II)yrinate a,c-diamide: step 7/7.</text>
</comment>
<keyword evidence="12 19" id="KW-1133">Transmembrane helix</keyword>
<dbReference type="GO" id="GO:0005886">
    <property type="term" value="C:plasma membrane"/>
    <property type="evidence" value="ECO:0007669"/>
    <property type="project" value="UniProtKB-SubCell"/>
</dbReference>
<evidence type="ECO:0000256" key="4">
    <source>
        <dbReference type="ARBA" id="ARBA00010561"/>
    </source>
</evidence>
<dbReference type="GeneID" id="89337052"/>
<proteinExistence type="inferred from homology"/>
<dbReference type="HAMAP" id="MF_00719">
    <property type="entry name" value="CobS"/>
    <property type="match status" value="1"/>
</dbReference>
<organism evidence="20 21">
    <name type="scientific">Sulfolobus tengchongensis</name>
    <dbReference type="NCBI Taxonomy" id="207809"/>
    <lineage>
        <taxon>Archaea</taxon>
        <taxon>Thermoproteota</taxon>
        <taxon>Thermoprotei</taxon>
        <taxon>Sulfolobales</taxon>
        <taxon>Sulfolobaceae</taxon>
        <taxon>Sulfolobus</taxon>
    </lineage>
</organism>
<comment type="subcellular location">
    <subcellularLocation>
        <location evidence="2 19">Cell membrane</location>
        <topology evidence="2 19">Multi-pass membrane protein</topology>
    </subcellularLocation>
</comment>
<protein>
    <recommendedName>
        <fullName evidence="6 19">Adenosylcobinamide-GDP ribazoletransferase</fullName>
        <ecNumber evidence="5 19">2.7.8.26</ecNumber>
    </recommendedName>
    <alternativeName>
        <fullName evidence="16 19">Cobalamin synthase</fullName>
    </alternativeName>
    <alternativeName>
        <fullName evidence="15 19">Cobalamin-5'-phosphate synthase</fullName>
    </alternativeName>
</protein>
<keyword evidence="7 19" id="KW-1003">Cell membrane</keyword>
<dbReference type="GO" id="GO:0008818">
    <property type="term" value="F:cobalamin 5'-phosphate synthase activity"/>
    <property type="evidence" value="ECO:0007669"/>
    <property type="project" value="UniProtKB-UniRule"/>
</dbReference>
<sequence>MRGKGILAQFSFFTTIPVKTNIPLEEIAEYSYISPIVVGITLAIIESGLYFILYKVLGIGELSGILLLGVIELLRGFNHLDGLLDLGDALMVRGSREKKVKALKDVEIGSGGIGLLLVYLSIEVVALLKLGFSIYTILYLISSDVISRSFSLYVLSTIKPLPESVLGKIFHEKLRNKSLILIIELIPFISLYNVILYIVLYIIMYKICKSLGGSSGDITGASITISFPIFLLTNEVTNLNYSIISILCYLFLHLH</sequence>
<evidence type="ECO:0000256" key="13">
    <source>
        <dbReference type="ARBA" id="ARBA00023136"/>
    </source>
</evidence>
<name>A0AAX4KZM2_9CREN</name>
<evidence type="ECO:0000256" key="2">
    <source>
        <dbReference type="ARBA" id="ARBA00004651"/>
    </source>
</evidence>
<evidence type="ECO:0000256" key="1">
    <source>
        <dbReference type="ARBA" id="ARBA00001946"/>
    </source>
</evidence>
<comment type="cofactor">
    <cofactor evidence="1 19">
        <name>Mg(2+)</name>
        <dbReference type="ChEBI" id="CHEBI:18420"/>
    </cofactor>
</comment>
<evidence type="ECO:0000256" key="3">
    <source>
        <dbReference type="ARBA" id="ARBA00004663"/>
    </source>
</evidence>
<dbReference type="PANTHER" id="PTHR34148:SF1">
    <property type="entry name" value="ADENOSYLCOBINAMIDE-GDP RIBAZOLETRANSFERASE"/>
    <property type="match status" value="1"/>
</dbReference>
<evidence type="ECO:0000256" key="5">
    <source>
        <dbReference type="ARBA" id="ARBA00013200"/>
    </source>
</evidence>
<keyword evidence="21" id="KW-1185">Reference proteome</keyword>
<evidence type="ECO:0000256" key="6">
    <source>
        <dbReference type="ARBA" id="ARBA00015850"/>
    </source>
</evidence>
<comment type="similarity">
    <text evidence="4 19">Belongs to the CobS family.</text>
</comment>
<evidence type="ECO:0000313" key="20">
    <source>
        <dbReference type="EMBL" id="WWQ59755.1"/>
    </source>
</evidence>
<keyword evidence="9 19" id="KW-0808">Transferase</keyword>
<dbReference type="GO" id="GO:0009236">
    <property type="term" value="P:cobalamin biosynthetic process"/>
    <property type="evidence" value="ECO:0007669"/>
    <property type="project" value="UniProtKB-UniRule"/>
</dbReference>
<keyword evidence="8 19" id="KW-0169">Cobalamin biosynthesis</keyword>
<evidence type="ECO:0000256" key="18">
    <source>
        <dbReference type="ARBA" id="ARBA00049504"/>
    </source>
</evidence>
<comment type="caution">
    <text evidence="19">Lacks conserved residue(s) required for the propagation of feature annotation.</text>
</comment>
<comment type="catalytic activity">
    <reaction evidence="17 19">
        <text>alpha-ribazole + adenosylcob(III)inamide-GDP = adenosylcob(III)alamin + GMP + H(+)</text>
        <dbReference type="Rhea" id="RHEA:16049"/>
        <dbReference type="ChEBI" id="CHEBI:10329"/>
        <dbReference type="ChEBI" id="CHEBI:15378"/>
        <dbReference type="ChEBI" id="CHEBI:18408"/>
        <dbReference type="ChEBI" id="CHEBI:58115"/>
        <dbReference type="ChEBI" id="CHEBI:60487"/>
        <dbReference type="EC" id="2.7.8.26"/>
    </reaction>
</comment>
<evidence type="ECO:0000256" key="9">
    <source>
        <dbReference type="ARBA" id="ARBA00022679"/>
    </source>
</evidence>
<evidence type="ECO:0000256" key="8">
    <source>
        <dbReference type="ARBA" id="ARBA00022573"/>
    </source>
</evidence>
<dbReference type="PANTHER" id="PTHR34148">
    <property type="entry name" value="ADENOSYLCOBINAMIDE-GDP RIBAZOLETRANSFERASE"/>
    <property type="match status" value="1"/>
</dbReference>
<dbReference type="GO" id="GO:0051073">
    <property type="term" value="F:adenosylcobinamide-GDP ribazoletransferase activity"/>
    <property type="evidence" value="ECO:0007669"/>
    <property type="project" value="UniProtKB-UniRule"/>
</dbReference>
<comment type="catalytic activity">
    <reaction evidence="18 19">
        <text>alpha-ribazole 5'-phosphate + adenosylcob(III)inamide-GDP = adenosylcob(III)alamin 5'-phosphate + GMP + H(+)</text>
        <dbReference type="Rhea" id="RHEA:23560"/>
        <dbReference type="ChEBI" id="CHEBI:15378"/>
        <dbReference type="ChEBI" id="CHEBI:57918"/>
        <dbReference type="ChEBI" id="CHEBI:58115"/>
        <dbReference type="ChEBI" id="CHEBI:60487"/>
        <dbReference type="ChEBI" id="CHEBI:60493"/>
        <dbReference type="EC" id="2.7.8.26"/>
    </reaction>
</comment>
<keyword evidence="13 19" id="KW-0472">Membrane</keyword>
<evidence type="ECO:0000256" key="15">
    <source>
        <dbReference type="ARBA" id="ARBA00032605"/>
    </source>
</evidence>
<dbReference type="NCBIfam" id="TIGR00317">
    <property type="entry name" value="cobS"/>
    <property type="match status" value="1"/>
</dbReference>
<evidence type="ECO:0000256" key="7">
    <source>
        <dbReference type="ARBA" id="ARBA00022475"/>
    </source>
</evidence>
<accession>A0AAX4KZM2</accession>
<evidence type="ECO:0000256" key="10">
    <source>
        <dbReference type="ARBA" id="ARBA00022692"/>
    </source>
</evidence>
<feature type="transmembrane region" description="Helical" evidence="19">
    <location>
        <begin position="179"/>
        <end position="205"/>
    </location>
</feature>
<dbReference type="InterPro" id="IPR003805">
    <property type="entry name" value="CobS"/>
</dbReference>
<evidence type="ECO:0000256" key="17">
    <source>
        <dbReference type="ARBA" id="ARBA00048623"/>
    </source>
</evidence>
<reference evidence="20 21" key="1">
    <citation type="submission" date="2024-02" db="EMBL/GenBank/DDBJ databases">
        <title>STSV induces naive adaptation in Sulfolobus.</title>
        <authorList>
            <person name="Xiang X."/>
            <person name="Song M."/>
        </authorList>
    </citation>
    <scope>NUCLEOTIDE SEQUENCE [LARGE SCALE GENOMIC DNA]</scope>
    <source>
        <strain evidence="20 21">RT2</strain>
    </source>
</reference>
<evidence type="ECO:0000256" key="12">
    <source>
        <dbReference type="ARBA" id="ARBA00022989"/>
    </source>
</evidence>
<dbReference type="AlphaFoldDB" id="A0AAX4KZM2"/>
<evidence type="ECO:0000256" key="11">
    <source>
        <dbReference type="ARBA" id="ARBA00022842"/>
    </source>
</evidence>
<dbReference type="Pfam" id="PF02654">
    <property type="entry name" value="CobS"/>
    <property type="match status" value="1"/>
</dbReference>
<evidence type="ECO:0000313" key="21">
    <source>
        <dbReference type="Proteomes" id="UP001432202"/>
    </source>
</evidence>
<dbReference type="Proteomes" id="UP001432202">
    <property type="component" value="Chromosome"/>
</dbReference>
<gene>
    <name evidence="19 20" type="primary">cobS</name>
    <name evidence="20" type="ORF">V6M85_09745</name>
</gene>
<dbReference type="EC" id="2.7.8.26" evidence="5 19"/>
<feature type="transmembrane region" description="Helical" evidence="19">
    <location>
        <begin position="30"/>
        <end position="53"/>
    </location>
</feature>
<dbReference type="EMBL" id="CP146016">
    <property type="protein sequence ID" value="WWQ59755.1"/>
    <property type="molecule type" value="Genomic_DNA"/>
</dbReference>
<keyword evidence="10 19" id="KW-0812">Transmembrane</keyword>
<evidence type="ECO:0000256" key="19">
    <source>
        <dbReference type="HAMAP-Rule" id="MF_00719"/>
    </source>
</evidence>